<sequence>MKSSLQRSSSGVGPIDRLGHGAAARRAAAPPKRTRRAAGAKLKQQQVDEQESDDEASSEQSAGEEEEEEEHGAERKRVKRGAVDAYSQLPPSWKPSSVRVSSADDLLSSMDDIIKAEEEADEAAQRGHADAPTFKLEPARPKPPQSARTRKTTAVETEPSPPPKPQPVEQTRATSTVDEAMDSEEEDILDMLS</sequence>
<gene>
    <name evidence="2" type="ORF">Pfra01_002586300</name>
</gene>
<feature type="compositionally biased region" description="Acidic residues" evidence="1">
    <location>
        <begin position="48"/>
        <end position="71"/>
    </location>
</feature>
<evidence type="ECO:0000313" key="3">
    <source>
        <dbReference type="Proteomes" id="UP001165121"/>
    </source>
</evidence>
<evidence type="ECO:0000313" key="2">
    <source>
        <dbReference type="EMBL" id="GMF59717.1"/>
    </source>
</evidence>
<feature type="compositionally biased region" description="Acidic residues" evidence="1">
    <location>
        <begin position="179"/>
        <end position="193"/>
    </location>
</feature>
<proteinExistence type="predicted"/>
<name>A0A9W6Y8W5_9STRA</name>
<dbReference type="AlphaFoldDB" id="A0A9W6Y8W5"/>
<dbReference type="Proteomes" id="UP001165121">
    <property type="component" value="Unassembled WGS sequence"/>
</dbReference>
<accession>A0A9W6Y8W5</accession>
<comment type="caution">
    <text evidence="2">The sequence shown here is derived from an EMBL/GenBank/DDBJ whole genome shotgun (WGS) entry which is preliminary data.</text>
</comment>
<feature type="compositionally biased region" description="Basic and acidic residues" evidence="1">
    <location>
        <begin position="112"/>
        <end position="129"/>
    </location>
</feature>
<protein>
    <submittedName>
        <fullName evidence="2">Unnamed protein product</fullName>
    </submittedName>
</protein>
<feature type="compositionally biased region" description="Polar residues" evidence="1">
    <location>
        <begin position="1"/>
        <end position="11"/>
    </location>
</feature>
<feature type="region of interest" description="Disordered" evidence="1">
    <location>
        <begin position="1"/>
        <end position="193"/>
    </location>
</feature>
<reference evidence="2" key="1">
    <citation type="submission" date="2023-04" db="EMBL/GenBank/DDBJ databases">
        <title>Phytophthora fragariaefolia NBRC 109709.</title>
        <authorList>
            <person name="Ichikawa N."/>
            <person name="Sato H."/>
            <person name="Tonouchi N."/>
        </authorList>
    </citation>
    <scope>NUCLEOTIDE SEQUENCE</scope>
    <source>
        <strain evidence="2">NBRC 109709</strain>
    </source>
</reference>
<feature type="compositionally biased region" description="Low complexity" evidence="1">
    <location>
        <begin position="21"/>
        <end position="31"/>
    </location>
</feature>
<keyword evidence="3" id="KW-1185">Reference proteome</keyword>
<dbReference type="EMBL" id="BSXT01005096">
    <property type="protein sequence ID" value="GMF59717.1"/>
    <property type="molecule type" value="Genomic_DNA"/>
</dbReference>
<feature type="compositionally biased region" description="Polar residues" evidence="1">
    <location>
        <begin position="168"/>
        <end position="177"/>
    </location>
</feature>
<dbReference type="OrthoDB" id="68141at2759"/>
<evidence type="ECO:0000256" key="1">
    <source>
        <dbReference type="SAM" id="MobiDB-lite"/>
    </source>
</evidence>
<feature type="compositionally biased region" description="Low complexity" evidence="1">
    <location>
        <begin position="101"/>
        <end position="111"/>
    </location>
</feature>
<organism evidence="2 3">
    <name type="scientific">Phytophthora fragariaefolia</name>
    <dbReference type="NCBI Taxonomy" id="1490495"/>
    <lineage>
        <taxon>Eukaryota</taxon>
        <taxon>Sar</taxon>
        <taxon>Stramenopiles</taxon>
        <taxon>Oomycota</taxon>
        <taxon>Peronosporomycetes</taxon>
        <taxon>Peronosporales</taxon>
        <taxon>Peronosporaceae</taxon>
        <taxon>Phytophthora</taxon>
    </lineage>
</organism>